<evidence type="ECO:0000256" key="2">
    <source>
        <dbReference type="SAM" id="Phobius"/>
    </source>
</evidence>
<organism evidence="4 5">
    <name type="scientific">Chironomus riparius</name>
    <dbReference type="NCBI Taxonomy" id="315576"/>
    <lineage>
        <taxon>Eukaryota</taxon>
        <taxon>Metazoa</taxon>
        <taxon>Ecdysozoa</taxon>
        <taxon>Arthropoda</taxon>
        <taxon>Hexapoda</taxon>
        <taxon>Insecta</taxon>
        <taxon>Pterygota</taxon>
        <taxon>Neoptera</taxon>
        <taxon>Endopterygota</taxon>
        <taxon>Diptera</taxon>
        <taxon>Nematocera</taxon>
        <taxon>Chironomoidea</taxon>
        <taxon>Chironomidae</taxon>
        <taxon>Chironominae</taxon>
        <taxon>Chironomus</taxon>
    </lineage>
</organism>
<keyword evidence="2" id="KW-0812">Transmembrane</keyword>
<gene>
    <name evidence="4" type="ORF">CHIRRI_LOCUS1194</name>
</gene>
<name>A0A9N9RK45_9DIPT</name>
<keyword evidence="3" id="KW-0732">Signal</keyword>
<evidence type="ECO:0000256" key="3">
    <source>
        <dbReference type="SAM" id="SignalP"/>
    </source>
</evidence>
<dbReference type="OrthoDB" id="10628529at2759"/>
<evidence type="ECO:0000313" key="5">
    <source>
        <dbReference type="Proteomes" id="UP001153620"/>
    </source>
</evidence>
<reference evidence="4" key="2">
    <citation type="submission" date="2022-10" db="EMBL/GenBank/DDBJ databases">
        <authorList>
            <consortium name="ENA_rothamsted_submissions"/>
            <consortium name="culmorum"/>
            <person name="King R."/>
        </authorList>
    </citation>
    <scope>NUCLEOTIDE SEQUENCE</scope>
</reference>
<accession>A0A9N9RK45</accession>
<evidence type="ECO:0000256" key="1">
    <source>
        <dbReference type="SAM" id="MobiDB-lite"/>
    </source>
</evidence>
<proteinExistence type="predicted"/>
<feature type="region of interest" description="Disordered" evidence="1">
    <location>
        <begin position="62"/>
        <end position="90"/>
    </location>
</feature>
<feature type="chain" id="PRO_5040456782" evidence="3">
    <location>
        <begin position="22"/>
        <end position="260"/>
    </location>
</feature>
<keyword evidence="2" id="KW-0472">Membrane</keyword>
<dbReference type="AlphaFoldDB" id="A0A9N9RK45"/>
<keyword evidence="2" id="KW-1133">Transmembrane helix</keyword>
<sequence>MNHRILFCLVLVLGNFLAASADCLDSNPGDVEYDCMNDVGDTRHEEASEEKIDDVVDLEPEYQDIDEPDTPPESPESTSTSTTVKSTTEDEIEYDYDSEEHEDPDTQQDETHNDHIEATEHTSMLNDDDSAQTTSQTTTDNDDQHINLFYDAIKTTLTSTNYRNAYRYVKHPERVECMITQMRKSKVMDKINKESFVFKKNIEQEVKFEFRNVTTFMYDLEREIQDANFDCTEMGNTRIYVLIFVALLAIVLLVLYIRRR</sequence>
<evidence type="ECO:0000313" key="4">
    <source>
        <dbReference type="EMBL" id="CAG9798209.1"/>
    </source>
</evidence>
<feature type="transmembrane region" description="Helical" evidence="2">
    <location>
        <begin position="239"/>
        <end position="257"/>
    </location>
</feature>
<feature type="region of interest" description="Disordered" evidence="1">
    <location>
        <begin position="120"/>
        <end position="142"/>
    </location>
</feature>
<protein>
    <submittedName>
        <fullName evidence="4">Uncharacterized protein</fullName>
    </submittedName>
</protein>
<feature type="compositionally biased region" description="Low complexity" evidence="1">
    <location>
        <begin position="75"/>
        <end position="86"/>
    </location>
</feature>
<dbReference type="EMBL" id="OU895877">
    <property type="protein sequence ID" value="CAG9798209.1"/>
    <property type="molecule type" value="Genomic_DNA"/>
</dbReference>
<feature type="signal peptide" evidence="3">
    <location>
        <begin position="1"/>
        <end position="21"/>
    </location>
</feature>
<dbReference type="Proteomes" id="UP001153620">
    <property type="component" value="Chromosome 1"/>
</dbReference>
<keyword evidence="5" id="KW-1185">Reference proteome</keyword>
<reference evidence="4" key="1">
    <citation type="submission" date="2022-01" db="EMBL/GenBank/DDBJ databases">
        <authorList>
            <person name="King R."/>
        </authorList>
    </citation>
    <scope>NUCLEOTIDE SEQUENCE</scope>
</reference>